<accession>A0AAI9I258</accession>
<dbReference type="SUPFAM" id="SSF54909">
    <property type="entry name" value="Dimeric alpha+beta barrel"/>
    <property type="match status" value="1"/>
</dbReference>
<dbReference type="AlphaFoldDB" id="A0AAI9I258"/>
<dbReference type="PANTHER" id="PTHR41521:SF4">
    <property type="entry name" value="BLR0684 PROTEIN"/>
    <property type="match status" value="1"/>
</dbReference>
<evidence type="ECO:0000313" key="2">
    <source>
        <dbReference type="EMBL" id="EMP9434225.1"/>
    </source>
</evidence>
<dbReference type="Pfam" id="PF07045">
    <property type="entry name" value="DUF1330"/>
    <property type="match status" value="1"/>
</dbReference>
<gene>
    <name evidence="2" type="ORF">JRA39_003323</name>
</gene>
<dbReference type="InterPro" id="IPR010753">
    <property type="entry name" value="DUF1330"/>
</dbReference>
<organism evidence="2">
    <name type="scientific">Providencia stuartii</name>
    <dbReference type="NCBI Taxonomy" id="588"/>
    <lineage>
        <taxon>Bacteria</taxon>
        <taxon>Pseudomonadati</taxon>
        <taxon>Pseudomonadota</taxon>
        <taxon>Gammaproteobacteria</taxon>
        <taxon>Enterobacterales</taxon>
        <taxon>Morganellaceae</taxon>
        <taxon>Providencia</taxon>
    </lineage>
</organism>
<protein>
    <submittedName>
        <fullName evidence="2">DUF1330 domain-containing protein</fullName>
    </submittedName>
</protein>
<comment type="caution">
    <text evidence="2">The sequence shown here is derived from an EMBL/GenBank/DDBJ whole genome shotgun (WGS) entry which is preliminary data.</text>
</comment>
<dbReference type="PANTHER" id="PTHR41521">
    <property type="match status" value="1"/>
</dbReference>
<proteinExistence type="predicted"/>
<sequence>MAAYWIAHVTVFDTQKYPQYMQLAATALQKYQGKFLARGENAITLEGKTYEKHVVIEFKDYETALSCYHSIEYQNAYKQRKDIADVMVIIVNSLTS</sequence>
<name>A0AAI9I258_PROST</name>
<dbReference type="Gene3D" id="3.30.70.100">
    <property type="match status" value="1"/>
</dbReference>
<dbReference type="EMBL" id="AAZDVE040000031">
    <property type="protein sequence ID" value="EMP9434225.1"/>
    <property type="molecule type" value="Genomic_DNA"/>
</dbReference>
<dbReference type="RefSeq" id="WP_269723636.1">
    <property type="nucleotide sequence ID" value="NZ_JAWIYV010000368.1"/>
</dbReference>
<feature type="domain" description="DUF1330" evidence="1">
    <location>
        <begin position="3"/>
        <end position="92"/>
    </location>
</feature>
<reference evidence="2" key="1">
    <citation type="submission" date="2024-02" db="EMBL/GenBank/DDBJ databases">
        <authorList>
            <consortium name="Clinical and Environmental Microbiology Branch: Whole genome sequencing antimicrobial resistance pathogens in the healthcare setting"/>
        </authorList>
    </citation>
    <scope>NUCLEOTIDE SEQUENCE</scope>
    <source>
        <strain evidence="2">2020GO-00142</strain>
    </source>
</reference>
<evidence type="ECO:0000259" key="1">
    <source>
        <dbReference type="Pfam" id="PF07045"/>
    </source>
</evidence>
<dbReference type="InterPro" id="IPR011008">
    <property type="entry name" value="Dimeric_a/b-barrel"/>
</dbReference>